<dbReference type="KEGG" id="mvc:MSVAZ_1839"/>
<evidence type="ECO:0000313" key="2">
    <source>
        <dbReference type="Proteomes" id="UP000033096"/>
    </source>
</evidence>
<organism evidence="1 2">
    <name type="scientific">Methanosarcina vacuolata Z-761</name>
    <dbReference type="NCBI Taxonomy" id="1434123"/>
    <lineage>
        <taxon>Archaea</taxon>
        <taxon>Methanobacteriati</taxon>
        <taxon>Methanobacteriota</taxon>
        <taxon>Stenosarchaea group</taxon>
        <taxon>Methanomicrobia</taxon>
        <taxon>Methanosarcinales</taxon>
        <taxon>Methanosarcinaceae</taxon>
        <taxon>Methanosarcina</taxon>
    </lineage>
</organism>
<dbReference type="RefSeq" id="WP_048120571.1">
    <property type="nucleotide sequence ID" value="NZ_CP009520.1"/>
</dbReference>
<gene>
    <name evidence="1" type="ORF">MSVAZ_1839</name>
</gene>
<protein>
    <submittedName>
        <fullName evidence="1">Uncharacterized protein</fullName>
    </submittedName>
</protein>
<proteinExistence type="predicted"/>
<sequence length="151" mass="17080">MREQRYNKIKKTVFILLAVFLVLSLTAASASAWYSKTSDGKCKEVSKEKGVKEKVAKEKPVKEAVKEKAVKKVAKEKVVKEVAKEKVVKKAARERVFDRKVVDNDKVGTNLLDFVENSWFGTSRGCSCDNGWGCDCDNGWFGDDWDDCWDC</sequence>
<accession>A0A0E3Q3Z3</accession>
<dbReference type="GeneID" id="24810284"/>
<dbReference type="AlphaFoldDB" id="A0A0E3Q3Z3"/>
<keyword evidence="2" id="KW-1185">Reference proteome</keyword>
<evidence type="ECO:0000313" key="1">
    <source>
        <dbReference type="EMBL" id="AKB44108.1"/>
    </source>
</evidence>
<dbReference type="EMBL" id="CP009520">
    <property type="protein sequence ID" value="AKB44108.1"/>
    <property type="molecule type" value="Genomic_DNA"/>
</dbReference>
<dbReference type="PATRIC" id="fig|1434123.4.peg.2226"/>
<reference evidence="1 2" key="1">
    <citation type="submission" date="2014-07" db="EMBL/GenBank/DDBJ databases">
        <title>Methanogenic archaea and the global carbon cycle.</title>
        <authorList>
            <person name="Henriksen J.R."/>
            <person name="Luke J."/>
            <person name="Reinhart S."/>
            <person name="Benedict M.N."/>
            <person name="Youngblut N.D."/>
            <person name="Metcalf M.E."/>
            <person name="Whitaker R.J."/>
            <person name="Metcalf W.W."/>
        </authorList>
    </citation>
    <scope>NUCLEOTIDE SEQUENCE [LARGE SCALE GENOMIC DNA]</scope>
    <source>
        <strain evidence="1 2">Z-761</strain>
    </source>
</reference>
<dbReference type="HOGENOM" id="CLU_1922776_0_0_2"/>
<dbReference type="Proteomes" id="UP000033096">
    <property type="component" value="Chromosome"/>
</dbReference>
<name>A0A0E3Q3Z3_9EURY</name>